<dbReference type="GO" id="GO:0003677">
    <property type="term" value="F:DNA binding"/>
    <property type="evidence" value="ECO:0007669"/>
    <property type="project" value="UniProtKB-KW"/>
</dbReference>
<name>A0A084JZB7_NONUL</name>
<protein>
    <submittedName>
        <fullName evidence="4">DNA-binding XRE family transcriptional regulator</fullName>
    </submittedName>
</protein>
<evidence type="ECO:0000313" key="4">
    <source>
        <dbReference type="EMBL" id="PRX09817.1"/>
    </source>
</evidence>
<evidence type="ECO:0000313" key="6">
    <source>
        <dbReference type="Proteomes" id="UP000239997"/>
    </source>
</evidence>
<evidence type="ECO:0000313" key="3">
    <source>
        <dbReference type="EMBL" id="KEZ94301.1"/>
    </source>
</evidence>
<dbReference type="InterPro" id="IPR010982">
    <property type="entry name" value="Lambda_DNA-bd_dom_sf"/>
</dbReference>
<reference evidence="4 6" key="2">
    <citation type="submission" date="2018-03" db="EMBL/GenBank/DDBJ databases">
        <title>Genomic Encyclopedia of Archaeal and Bacterial Type Strains, Phase II (KMG-II): from individual species to whole genera.</title>
        <authorList>
            <person name="Goeker M."/>
        </authorList>
    </citation>
    <scope>NUCLEOTIDE SEQUENCE [LARGE SCALE GENOMIC DNA]</scope>
    <source>
        <strain evidence="4 6">DSM 22727</strain>
    </source>
</reference>
<evidence type="ECO:0000256" key="1">
    <source>
        <dbReference type="ARBA" id="ARBA00023125"/>
    </source>
</evidence>
<reference evidence="3 5" key="1">
    <citation type="submission" date="2014-07" db="EMBL/GenBank/DDBJ databases">
        <title>Draft genome sequence of Nonlabens ulvanivorans, an ulvan degrading bacterium.</title>
        <authorList>
            <person name="Kopel M."/>
            <person name="Helbert W."/>
            <person name="Henrissat B."/>
            <person name="Doniger T."/>
            <person name="Banin E."/>
        </authorList>
    </citation>
    <scope>NUCLEOTIDE SEQUENCE [LARGE SCALE GENOMIC DNA]</scope>
    <source>
        <strain evidence="3 5">PLR</strain>
    </source>
</reference>
<keyword evidence="1 4" id="KW-0238">DNA-binding</keyword>
<dbReference type="Pfam" id="PF01381">
    <property type="entry name" value="HTH_3"/>
    <property type="match status" value="1"/>
</dbReference>
<dbReference type="Proteomes" id="UP000239997">
    <property type="component" value="Unassembled WGS sequence"/>
</dbReference>
<comment type="caution">
    <text evidence="3">The sequence shown here is derived from an EMBL/GenBank/DDBJ whole genome shotgun (WGS) entry which is preliminary data.</text>
</comment>
<accession>A0A084JZB7</accession>
<dbReference type="CDD" id="cd00093">
    <property type="entry name" value="HTH_XRE"/>
    <property type="match status" value="1"/>
</dbReference>
<dbReference type="Gene3D" id="1.10.260.40">
    <property type="entry name" value="lambda repressor-like DNA-binding domains"/>
    <property type="match status" value="1"/>
</dbReference>
<dbReference type="InterPro" id="IPR001387">
    <property type="entry name" value="Cro/C1-type_HTH"/>
</dbReference>
<dbReference type="PROSITE" id="PS50943">
    <property type="entry name" value="HTH_CROC1"/>
    <property type="match status" value="1"/>
</dbReference>
<dbReference type="InterPro" id="IPR049639">
    <property type="entry name" value="RstR"/>
</dbReference>
<dbReference type="SUPFAM" id="SSF47413">
    <property type="entry name" value="lambda repressor-like DNA-binding domains"/>
    <property type="match status" value="1"/>
</dbReference>
<dbReference type="RefSeq" id="WP_036579833.1">
    <property type="nucleotide sequence ID" value="NZ_JPJI01000022.1"/>
</dbReference>
<evidence type="ECO:0000313" key="5">
    <source>
        <dbReference type="Proteomes" id="UP000028531"/>
    </source>
</evidence>
<feature type="domain" description="HTH cro/C1-type" evidence="2">
    <location>
        <begin position="8"/>
        <end position="62"/>
    </location>
</feature>
<organism evidence="3 5">
    <name type="scientific">Nonlabens ulvanivorans</name>
    <name type="common">Persicivirga ulvanivorans</name>
    <dbReference type="NCBI Taxonomy" id="906888"/>
    <lineage>
        <taxon>Bacteria</taxon>
        <taxon>Pseudomonadati</taxon>
        <taxon>Bacteroidota</taxon>
        <taxon>Flavobacteriia</taxon>
        <taxon>Flavobacteriales</taxon>
        <taxon>Flavobacteriaceae</taxon>
        <taxon>Nonlabens</taxon>
    </lineage>
</organism>
<proteinExistence type="predicted"/>
<dbReference type="PANTHER" id="PTHR46558">
    <property type="entry name" value="TRACRIPTIONAL REGULATORY PROTEIN-RELATED-RELATED"/>
    <property type="match status" value="1"/>
</dbReference>
<dbReference type="OrthoDB" id="881869at2"/>
<keyword evidence="6" id="KW-1185">Reference proteome</keyword>
<dbReference type="AlphaFoldDB" id="A0A084JZB7"/>
<gene>
    <name evidence="3" type="ORF">IL45_02300</name>
    <name evidence="4" type="ORF">LY02_02907</name>
</gene>
<evidence type="ECO:0000259" key="2">
    <source>
        <dbReference type="PROSITE" id="PS50943"/>
    </source>
</evidence>
<dbReference type="SMART" id="SM00530">
    <property type="entry name" value="HTH_XRE"/>
    <property type="match status" value="1"/>
</dbReference>
<dbReference type="EMBL" id="PVNA01000018">
    <property type="protein sequence ID" value="PRX09817.1"/>
    <property type="molecule type" value="Genomic_DNA"/>
</dbReference>
<dbReference type="PANTHER" id="PTHR46558:SF11">
    <property type="entry name" value="HTH-TYPE TRANSCRIPTIONAL REGULATOR XRE"/>
    <property type="match status" value="1"/>
</dbReference>
<dbReference type="NCBIfam" id="NF041951">
    <property type="entry name" value="phage_RstR"/>
    <property type="match status" value="1"/>
</dbReference>
<sequence length="112" mass="12802">MSKIGNKITQLRKEKGWSQSELAKQIKASREAIGKYERDEAIPSVETAKNIADVFDVSLDYLVGDVLKPSFDKRMVKRLQDMELLSERDKDHLFALLDAFLRDAKTKKAYAP</sequence>
<dbReference type="EMBL" id="JPJI01000022">
    <property type="protein sequence ID" value="KEZ94301.1"/>
    <property type="molecule type" value="Genomic_DNA"/>
</dbReference>
<dbReference type="Proteomes" id="UP000028531">
    <property type="component" value="Unassembled WGS sequence"/>
</dbReference>